<dbReference type="Proteomes" id="UP000887013">
    <property type="component" value="Unassembled WGS sequence"/>
</dbReference>
<evidence type="ECO:0000256" key="20">
    <source>
        <dbReference type="ARBA" id="ARBA00069748"/>
    </source>
</evidence>
<evidence type="ECO:0000256" key="15">
    <source>
        <dbReference type="ARBA" id="ARBA00037916"/>
    </source>
</evidence>
<evidence type="ECO:0000256" key="17">
    <source>
        <dbReference type="ARBA" id="ARBA00043664"/>
    </source>
</evidence>
<dbReference type="GO" id="GO:0005741">
    <property type="term" value="C:mitochondrial outer membrane"/>
    <property type="evidence" value="ECO:0007669"/>
    <property type="project" value="UniProtKB-SubCell"/>
</dbReference>
<dbReference type="GO" id="GO:0004602">
    <property type="term" value="F:glutathione peroxidase activity"/>
    <property type="evidence" value="ECO:0007669"/>
    <property type="project" value="TreeGrafter"/>
</dbReference>
<evidence type="ECO:0000256" key="1">
    <source>
        <dbReference type="ARBA" id="ARBA00004374"/>
    </source>
</evidence>
<dbReference type="EMBL" id="BMAW01077349">
    <property type="protein sequence ID" value="GFU05896.1"/>
    <property type="molecule type" value="Genomic_DNA"/>
</dbReference>
<comment type="similarity">
    <text evidence="2">Belongs to the MAPEG family.</text>
</comment>
<dbReference type="InterPro" id="IPR050997">
    <property type="entry name" value="MAPEG"/>
</dbReference>
<evidence type="ECO:0000256" key="14">
    <source>
        <dbReference type="ARBA" id="ARBA00037884"/>
    </source>
</evidence>
<evidence type="ECO:0000256" key="16">
    <source>
        <dbReference type="ARBA" id="ARBA00039056"/>
    </source>
</evidence>
<comment type="catalytic activity">
    <reaction evidence="19">
        <text>15-deoxy-Delta(12,14)-prostaglandin J2 + glutathione = 15-deoxy-Delta(12,14)-prostaglandin J2-S-(R)-glutathione</text>
        <dbReference type="Rhea" id="RHEA:75963"/>
        <dbReference type="ChEBI" id="CHEBI:57925"/>
        <dbReference type="ChEBI" id="CHEBI:85236"/>
        <dbReference type="ChEBI" id="CHEBI:194498"/>
    </reaction>
    <physiologicalReaction direction="left-to-right" evidence="19">
        <dbReference type="Rhea" id="RHEA:75964"/>
    </physiologicalReaction>
</comment>
<evidence type="ECO:0000256" key="19">
    <source>
        <dbReference type="ARBA" id="ARBA00051411"/>
    </source>
</evidence>
<dbReference type="OrthoDB" id="410651at2759"/>
<dbReference type="GO" id="GO:0006691">
    <property type="term" value="P:leukotriene metabolic process"/>
    <property type="evidence" value="ECO:0007669"/>
    <property type="project" value="UniProtKB-ARBA"/>
</dbReference>
<keyword evidence="5" id="KW-1000">Mitochondrion outer membrane</keyword>
<comment type="subcellular location">
    <subcellularLocation>
        <location evidence="1">Mitochondrion outer membrane</location>
        <topology evidence="1">Multi-pass membrane protein</topology>
    </subcellularLocation>
</comment>
<sequence>MPAPKRPAADIINSDVQSEHQFDKTSLTTFVADIEQLLIAEQQNVYKYSSTTFRLNLATISFLDVSLKNETSKMALTIAIDEDYGYVIIVGVLSMLFGYGLGANIFLARKRFGIKYPTMYSDTNIQFNCMQRVHANYLEMFPTYLTLLFCGGLAHPFYCAIAGVIYLLGRLVYSIGYSTGDPQKRLFGLFMYIGLFYLLYSTMELAVRLLRWI</sequence>
<comment type="catalytic activity">
    <reaction evidence="17">
        <text>(5S)-hydroperoxy-(6E,8Z,11Z,14Z)-eicosatetraenoate + 2 glutathione = (5S)-hydroxy-(6E,8Z,11Z,14Z)-eicosatetraenoate + glutathione disulfide + H2O</text>
        <dbReference type="Rhea" id="RHEA:48620"/>
        <dbReference type="ChEBI" id="CHEBI:15377"/>
        <dbReference type="ChEBI" id="CHEBI:57450"/>
        <dbReference type="ChEBI" id="CHEBI:57925"/>
        <dbReference type="ChEBI" id="CHEBI:58297"/>
        <dbReference type="ChEBI" id="CHEBI:90632"/>
    </reaction>
    <physiologicalReaction direction="left-to-right" evidence="17">
        <dbReference type="Rhea" id="RHEA:48621"/>
    </physiologicalReaction>
</comment>
<dbReference type="EC" id="4.4.1.20" evidence="16"/>
<feature type="transmembrane region" description="Helical" evidence="23">
    <location>
        <begin position="144"/>
        <end position="169"/>
    </location>
</feature>
<evidence type="ECO:0000256" key="2">
    <source>
        <dbReference type="ARBA" id="ARBA00010459"/>
    </source>
</evidence>
<accession>A0A8X6Q741</accession>
<dbReference type="GO" id="GO:0005783">
    <property type="term" value="C:endoplasmic reticulum"/>
    <property type="evidence" value="ECO:0007669"/>
    <property type="project" value="TreeGrafter"/>
</dbReference>
<dbReference type="InterPro" id="IPR023352">
    <property type="entry name" value="MAPEG-like_dom_sf"/>
</dbReference>
<reference evidence="24" key="1">
    <citation type="submission" date="2020-08" db="EMBL/GenBank/DDBJ databases">
        <title>Multicomponent nature underlies the extraordinary mechanical properties of spider dragline silk.</title>
        <authorList>
            <person name="Kono N."/>
            <person name="Nakamura H."/>
            <person name="Mori M."/>
            <person name="Yoshida Y."/>
            <person name="Ohtoshi R."/>
            <person name="Malay A.D."/>
            <person name="Moran D.A.P."/>
            <person name="Tomita M."/>
            <person name="Numata K."/>
            <person name="Arakawa K."/>
        </authorList>
    </citation>
    <scope>NUCLEOTIDE SEQUENCE</scope>
</reference>
<name>A0A8X6Q741_NEPPI</name>
<keyword evidence="3" id="KW-0808">Transferase</keyword>
<keyword evidence="8" id="KW-0443">Lipid metabolism</keyword>
<comment type="caution">
    <text evidence="24">The sequence shown here is derived from an EMBL/GenBank/DDBJ whole genome shotgun (WGS) entry which is preliminary data.</text>
</comment>
<keyword evidence="6 23" id="KW-1133">Transmembrane helix</keyword>
<comment type="pathway">
    <text evidence="15">Lipid metabolism; arachidonate metabolism.</text>
</comment>
<evidence type="ECO:0000256" key="10">
    <source>
        <dbReference type="ARBA" id="ARBA00023136"/>
    </source>
</evidence>
<feature type="transmembrane region" description="Helical" evidence="23">
    <location>
        <begin position="189"/>
        <end position="210"/>
    </location>
</feature>
<evidence type="ECO:0000256" key="5">
    <source>
        <dbReference type="ARBA" id="ARBA00022787"/>
    </source>
</evidence>
<protein>
    <recommendedName>
        <fullName evidence="20">Glutathione S-transferase 3, mitochondrial</fullName>
        <ecNumber evidence="16">4.4.1.20</ecNumber>
    </recommendedName>
    <alternativeName>
        <fullName evidence="21">Glutathione peroxidase MGST3</fullName>
    </alternativeName>
    <alternativeName>
        <fullName evidence="22">LTC4 synthase MGST3</fullName>
    </alternativeName>
</protein>
<proteinExistence type="inferred from homology"/>
<evidence type="ECO:0000256" key="3">
    <source>
        <dbReference type="ARBA" id="ARBA00022679"/>
    </source>
</evidence>
<dbReference type="Pfam" id="PF01124">
    <property type="entry name" value="MAPEG"/>
    <property type="match status" value="1"/>
</dbReference>
<feature type="transmembrane region" description="Helical" evidence="23">
    <location>
        <begin position="84"/>
        <end position="107"/>
    </location>
</feature>
<evidence type="ECO:0000313" key="24">
    <source>
        <dbReference type="EMBL" id="GFU05896.1"/>
    </source>
</evidence>
<dbReference type="GO" id="GO:0004464">
    <property type="term" value="F:leukotriene-C4 synthase activity"/>
    <property type="evidence" value="ECO:0007669"/>
    <property type="project" value="UniProtKB-EC"/>
</dbReference>
<dbReference type="SUPFAM" id="SSF161084">
    <property type="entry name" value="MAPEG domain-like"/>
    <property type="match status" value="1"/>
</dbReference>
<dbReference type="AlphaFoldDB" id="A0A8X6Q741"/>
<dbReference type="GO" id="GO:0005635">
    <property type="term" value="C:nuclear envelope"/>
    <property type="evidence" value="ECO:0007669"/>
    <property type="project" value="TreeGrafter"/>
</dbReference>
<gene>
    <name evidence="24" type="primary">Mgst3</name>
    <name evidence="24" type="ORF">NPIL_273841</name>
</gene>
<dbReference type="FunFam" id="1.20.120.550:FF:000004">
    <property type="entry name" value="Microsomal glutathione S-transferase 3"/>
    <property type="match status" value="1"/>
</dbReference>
<keyword evidence="10 23" id="KW-0472">Membrane</keyword>
<evidence type="ECO:0000256" key="7">
    <source>
        <dbReference type="ARBA" id="ARBA00023002"/>
    </source>
</evidence>
<evidence type="ECO:0000256" key="21">
    <source>
        <dbReference type="ARBA" id="ARBA00075145"/>
    </source>
</evidence>
<evidence type="ECO:0000256" key="12">
    <source>
        <dbReference type="ARBA" id="ARBA00023239"/>
    </source>
</evidence>
<keyword evidence="25" id="KW-1185">Reference proteome</keyword>
<evidence type="ECO:0000256" key="23">
    <source>
        <dbReference type="SAM" id="Phobius"/>
    </source>
</evidence>
<evidence type="ECO:0000256" key="4">
    <source>
        <dbReference type="ARBA" id="ARBA00022692"/>
    </source>
</evidence>
<evidence type="ECO:0000313" key="25">
    <source>
        <dbReference type="Proteomes" id="UP000887013"/>
    </source>
</evidence>
<keyword evidence="9" id="KW-0496">Mitochondrion</keyword>
<evidence type="ECO:0000256" key="9">
    <source>
        <dbReference type="ARBA" id="ARBA00023128"/>
    </source>
</evidence>
<comment type="pathway">
    <text evidence="14">Lipid metabolism; leukotriene C4 biosynthesis.</text>
</comment>
<keyword evidence="12" id="KW-0456">Lyase</keyword>
<dbReference type="GO" id="GO:0004364">
    <property type="term" value="F:glutathione transferase activity"/>
    <property type="evidence" value="ECO:0007669"/>
    <property type="project" value="TreeGrafter"/>
</dbReference>
<dbReference type="PANTHER" id="PTHR10250:SF26">
    <property type="entry name" value="GLUTATHIONE S-TRANSFERASE 3, MITOCHONDRIAL"/>
    <property type="match status" value="1"/>
</dbReference>
<comment type="catalytic activity">
    <reaction evidence="18">
        <text>leukotriene C4 = leukotriene A4 + glutathione</text>
        <dbReference type="Rhea" id="RHEA:17617"/>
        <dbReference type="ChEBI" id="CHEBI:57463"/>
        <dbReference type="ChEBI" id="CHEBI:57925"/>
        <dbReference type="ChEBI" id="CHEBI:57973"/>
        <dbReference type="EC" id="4.4.1.20"/>
    </reaction>
    <physiologicalReaction direction="right-to-left" evidence="18">
        <dbReference type="Rhea" id="RHEA:17619"/>
    </physiologicalReaction>
</comment>
<dbReference type="InterPro" id="IPR001129">
    <property type="entry name" value="Membr-assoc_MAPEG"/>
</dbReference>
<evidence type="ECO:0000256" key="11">
    <source>
        <dbReference type="ARBA" id="ARBA00023139"/>
    </source>
</evidence>
<keyword evidence="4 23" id="KW-0812">Transmembrane</keyword>
<keyword evidence="7" id="KW-0560">Oxidoreductase</keyword>
<keyword evidence="13" id="KW-0449">Lipoprotein</keyword>
<dbReference type="GO" id="GO:0006629">
    <property type="term" value="P:lipid metabolic process"/>
    <property type="evidence" value="ECO:0007669"/>
    <property type="project" value="UniProtKB-KW"/>
</dbReference>
<keyword evidence="11" id="KW-0564">Palmitate</keyword>
<evidence type="ECO:0000256" key="13">
    <source>
        <dbReference type="ARBA" id="ARBA00023288"/>
    </source>
</evidence>
<dbReference type="Gene3D" id="1.20.120.550">
    <property type="entry name" value="Membrane associated eicosanoid/glutathione metabolism-like domain"/>
    <property type="match status" value="1"/>
</dbReference>
<evidence type="ECO:0000256" key="22">
    <source>
        <dbReference type="ARBA" id="ARBA00076908"/>
    </source>
</evidence>
<organism evidence="24 25">
    <name type="scientific">Nephila pilipes</name>
    <name type="common">Giant wood spider</name>
    <name type="synonym">Nephila maculata</name>
    <dbReference type="NCBI Taxonomy" id="299642"/>
    <lineage>
        <taxon>Eukaryota</taxon>
        <taxon>Metazoa</taxon>
        <taxon>Ecdysozoa</taxon>
        <taxon>Arthropoda</taxon>
        <taxon>Chelicerata</taxon>
        <taxon>Arachnida</taxon>
        <taxon>Araneae</taxon>
        <taxon>Araneomorphae</taxon>
        <taxon>Entelegynae</taxon>
        <taxon>Araneoidea</taxon>
        <taxon>Nephilidae</taxon>
        <taxon>Nephila</taxon>
    </lineage>
</organism>
<evidence type="ECO:0000256" key="18">
    <source>
        <dbReference type="ARBA" id="ARBA00049298"/>
    </source>
</evidence>
<evidence type="ECO:0000256" key="6">
    <source>
        <dbReference type="ARBA" id="ARBA00022989"/>
    </source>
</evidence>
<dbReference type="PANTHER" id="PTHR10250">
    <property type="entry name" value="MICROSOMAL GLUTATHIONE S-TRANSFERASE"/>
    <property type="match status" value="1"/>
</dbReference>
<evidence type="ECO:0000256" key="8">
    <source>
        <dbReference type="ARBA" id="ARBA00023098"/>
    </source>
</evidence>